<dbReference type="SUPFAM" id="SSF90123">
    <property type="entry name" value="ABC transporter transmembrane region"/>
    <property type="match status" value="2"/>
</dbReference>
<feature type="domain" description="ABC transmembrane type-1" evidence="11">
    <location>
        <begin position="1002"/>
        <end position="1259"/>
    </location>
</feature>
<keyword evidence="6 9" id="KW-1133">Transmembrane helix</keyword>
<feature type="region of interest" description="Disordered" evidence="8">
    <location>
        <begin position="1474"/>
        <end position="1560"/>
    </location>
</feature>
<dbReference type="SUPFAM" id="SSF52540">
    <property type="entry name" value="P-loop containing nucleoside triphosphate hydrolases"/>
    <property type="match status" value="2"/>
</dbReference>
<dbReference type="Pfam" id="PF00005">
    <property type="entry name" value="ABC_tran"/>
    <property type="match status" value="2"/>
</dbReference>
<evidence type="ECO:0000256" key="1">
    <source>
        <dbReference type="ARBA" id="ARBA00004370"/>
    </source>
</evidence>
<evidence type="ECO:0000256" key="3">
    <source>
        <dbReference type="ARBA" id="ARBA00022692"/>
    </source>
</evidence>
<dbReference type="InterPro" id="IPR050173">
    <property type="entry name" value="ABC_transporter_C-like"/>
</dbReference>
<dbReference type="InterPro" id="IPR036640">
    <property type="entry name" value="ABC1_TM_sf"/>
</dbReference>
<reference evidence="12" key="1">
    <citation type="submission" date="2014-11" db="EMBL/GenBank/DDBJ databases">
        <authorList>
            <person name="Otto D Thomas"/>
            <person name="Naeem Raeece"/>
        </authorList>
    </citation>
    <scope>NUCLEOTIDE SEQUENCE</scope>
</reference>
<protein>
    <recommendedName>
        <fullName evidence="13">ABC transporter domain-containing protein</fullName>
    </recommendedName>
</protein>
<evidence type="ECO:0000259" key="10">
    <source>
        <dbReference type="PROSITE" id="PS50893"/>
    </source>
</evidence>
<evidence type="ECO:0000256" key="7">
    <source>
        <dbReference type="ARBA" id="ARBA00023136"/>
    </source>
</evidence>
<feature type="domain" description="ABC transporter" evidence="10">
    <location>
        <begin position="481"/>
        <end position="757"/>
    </location>
</feature>
<feature type="region of interest" description="Disordered" evidence="8">
    <location>
        <begin position="397"/>
        <end position="427"/>
    </location>
</feature>
<dbReference type="PANTHER" id="PTHR24223:SF330">
    <property type="entry name" value="ATP-BINDING CASSETTE SUB-FAMILY C MEMBER 10"/>
    <property type="match status" value="1"/>
</dbReference>
<feature type="compositionally biased region" description="Basic and acidic residues" evidence="8">
    <location>
        <begin position="761"/>
        <end position="776"/>
    </location>
</feature>
<feature type="compositionally biased region" description="Basic and acidic residues" evidence="8">
    <location>
        <begin position="472"/>
        <end position="495"/>
    </location>
</feature>
<feature type="compositionally biased region" description="Basic and acidic residues" evidence="8">
    <location>
        <begin position="1507"/>
        <end position="1525"/>
    </location>
</feature>
<sequence>MENRGQDVSLDSSSAGLGGFSTSVRLITRYRRPNLGCSRYFLHFLAVVVCVHPLSAHAGTRRQLELSDCPGLSQKDIPENSSRNFERRLEEERKREMPSLVAALHSTFALQLYPLSLALLVKTVIGFGGPLLLKRLLEFAEHPSRETFFSEGVAIVVAMSVLSLVIAVADAHIGLSMNRLSMRVRSAVMTALFLRTLQEDGTGPRGEEERRRYSGGEINNFANLDTDRISGVANVFNSLWNTPLELLLALGLLWREVDWAFTAGVAYLLVVIALNAVIVARIAVLTKRMMGHKDRRLKLMGEALEGIQSVKMLGLEGYVHSGVKFEREREMKCIAGRKYLGGSLPPSRAFTALSLLLRLIGPMNSLPWTVNAVVEARISLLRVYGFLFSAAAAEEKEREGEGESLRGDGERDAGLEREEKIGTGRKEREHPVVLLEDAVFRWNRPTAAAASERAGSDANTGAEEGSETVSGEAREGGEMEVDLEKVEEGRSEEAGGGRSFKLGPLSLRMDPGKLVFVFGAVGTGKSSFLHALLGELLLCGGSARISGISGSALSMRSGESSRIAFCSQSPWLRQASLKENVIFGLPFCRSAFDCAVAGAGLKEDVDAMTEGENQKIGEGGGSLSGGQKSRVALARALYANLVGGTASEGKGGAALSERIEGAVHEEGEQIELTLLDAPLAAVDARVGRDIWTAVFEEGGILEGKSVVMATHRTEVVDRARESKSQWLRSATIVVLPHQGTREACVVGSVSDPRVREAVLLLRHEDEARERGEKGEEGAEGTGAQPSSGRGLEGRGGSLGSSGKSGGVLGSVVGVEEKGRGTEEEVREGTWTDGQDSGKVKGTGIGEKETESESLENAATPSPPSEEETRERGFVDLRVHRLYVQAVSVWLVVLTLVSLLLMQGSKNASDFVLSWWSDQNTDDPEKLTARSNTRGSDATVAFSRLFFGRTPDTERLYSGDSPSIMAEEFSEQVTDARRLSSDSSSSVFSFSSTGGLFELEGRWLFLALYVCLGLFNSLVTLARAFLFAWGGVRAARRLHDGMLRAVLGAPQMWFTKTPAGRILNRFTADVWSLDDSLPFMLNIALAQSVGLLGTLAVLAVSSPWVLLGIPPLGCLHFFVQRYFRWSSRELKRLESVTKSPIFINFSETAEGRLTIRAFGREDFLLVRQFDSLTDSQTAAFAAAAAGCWLSLRLELIGTCLTTLTAGVALIQSAIAVFGSPDSSASSASPKAGLVGLSIGYALPLVGTLNGLIQYVIETEKQMIAVERVHEYVVLESEESELQREKVGGRELAETGEDRQRQLARDRMNAPEAKDESELMSLEVPAGVSSSSSSSWPTAGAVSIEGLTVRFEGLRNAAIRDVTIRIRGGERVGIVGRTGAGKSTLLAALFRMVPWSEGRVCIDSVPLDALPLRVARQAIAAVPQKMLVFASSGRSTLRTNADPLSRRTDEEVEEALRQCQLGALIDRLPMGIHTRTLTQASTEGQKNPSTSSGKREGKREPNSASKQPQQKESDASGVRDRGPEWARRLQRGSQRTAPLLPGGRSEETAGGEGAKREERRDSDGGVVLSFGEQQLLCLCRAMLSGAKVIVLDEVSQSIDQRTDALIQKSLEESAGKPTVISVSHSLHSVMNFGRVLVLDRGEVIEDGPPRVLARQRESVFRELCLAQHVKIG</sequence>
<feature type="transmembrane region" description="Helical" evidence="9">
    <location>
        <begin position="881"/>
        <end position="901"/>
    </location>
</feature>
<accession>A0A0G4HGP6</accession>
<feature type="domain" description="ABC transporter" evidence="10">
    <location>
        <begin position="1340"/>
        <end position="1663"/>
    </location>
</feature>
<comment type="subcellular location">
    <subcellularLocation>
        <location evidence="1">Membrane</location>
    </subcellularLocation>
</comment>
<dbReference type="InterPro" id="IPR017871">
    <property type="entry name" value="ABC_transporter-like_CS"/>
</dbReference>
<dbReference type="VEuPathDB" id="CryptoDB:Cvel_6779"/>
<feature type="compositionally biased region" description="Gly residues" evidence="8">
    <location>
        <begin position="793"/>
        <end position="808"/>
    </location>
</feature>
<evidence type="ECO:0000313" key="12">
    <source>
        <dbReference type="EMBL" id="CEM43254.1"/>
    </source>
</evidence>
<evidence type="ECO:0000256" key="2">
    <source>
        <dbReference type="ARBA" id="ARBA00022448"/>
    </source>
</evidence>
<organism evidence="12">
    <name type="scientific">Chromera velia CCMP2878</name>
    <dbReference type="NCBI Taxonomy" id="1169474"/>
    <lineage>
        <taxon>Eukaryota</taxon>
        <taxon>Sar</taxon>
        <taxon>Alveolata</taxon>
        <taxon>Colpodellida</taxon>
        <taxon>Chromeraceae</taxon>
        <taxon>Chromera</taxon>
    </lineage>
</organism>
<keyword evidence="3 9" id="KW-0812">Transmembrane</keyword>
<keyword evidence="4" id="KW-0547">Nucleotide-binding</keyword>
<feature type="domain" description="ABC transmembrane type-1" evidence="11">
    <location>
        <begin position="117"/>
        <end position="346"/>
    </location>
</feature>
<dbReference type="EMBL" id="CDMZ01002641">
    <property type="protein sequence ID" value="CEM43254.1"/>
    <property type="molecule type" value="Genomic_DNA"/>
</dbReference>
<keyword evidence="2" id="KW-0813">Transport</keyword>
<evidence type="ECO:0000256" key="6">
    <source>
        <dbReference type="ARBA" id="ARBA00022989"/>
    </source>
</evidence>
<dbReference type="GO" id="GO:0005524">
    <property type="term" value="F:ATP binding"/>
    <property type="evidence" value="ECO:0007669"/>
    <property type="project" value="UniProtKB-KW"/>
</dbReference>
<evidence type="ECO:0000256" key="4">
    <source>
        <dbReference type="ARBA" id="ARBA00022741"/>
    </source>
</evidence>
<dbReference type="PROSITE" id="PS00211">
    <property type="entry name" value="ABC_TRANSPORTER_1"/>
    <property type="match status" value="2"/>
</dbReference>
<keyword evidence="5" id="KW-0067">ATP-binding</keyword>
<keyword evidence="7 9" id="KW-0472">Membrane</keyword>
<feature type="compositionally biased region" description="Basic and acidic residues" evidence="8">
    <location>
        <begin position="1282"/>
        <end position="1315"/>
    </location>
</feature>
<feature type="compositionally biased region" description="Basic and acidic residues" evidence="8">
    <location>
        <begin position="1551"/>
        <end position="1560"/>
    </location>
</feature>
<dbReference type="Pfam" id="PF00664">
    <property type="entry name" value="ABC_membrane"/>
    <property type="match status" value="2"/>
</dbReference>
<feature type="region of interest" description="Disordered" evidence="8">
    <location>
        <begin position="1282"/>
        <end position="1336"/>
    </location>
</feature>
<feature type="region of interest" description="Disordered" evidence="8">
    <location>
        <begin position="449"/>
        <end position="497"/>
    </location>
</feature>
<dbReference type="Gene3D" id="3.40.50.300">
    <property type="entry name" value="P-loop containing nucleotide triphosphate hydrolases"/>
    <property type="match status" value="2"/>
</dbReference>
<name>A0A0G4HGP6_9ALVE</name>
<evidence type="ECO:0000256" key="5">
    <source>
        <dbReference type="ARBA" id="ARBA00022840"/>
    </source>
</evidence>
<dbReference type="GO" id="GO:0140359">
    <property type="term" value="F:ABC-type transporter activity"/>
    <property type="evidence" value="ECO:0007669"/>
    <property type="project" value="InterPro"/>
</dbReference>
<dbReference type="Gene3D" id="1.20.1560.10">
    <property type="entry name" value="ABC transporter type 1, transmembrane domain"/>
    <property type="match status" value="2"/>
</dbReference>
<dbReference type="PROSITE" id="PS50929">
    <property type="entry name" value="ABC_TM1F"/>
    <property type="match status" value="2"/>
</dbReference>
<feature type="compositionally biased region" description="Polar residues" evidence="8">
    <location>
        <begin position="1474"/>
        <end position="1490"/>
    </location>
</feature>
<feature type="transmembrane region" description="Helical" evidence="9">
    <location>
        <begin position="153"/>
        <end position="175"/>
    </location>
</feature>
<feature type="transmembrane region" description="Helical" evidence="9">
    <location>
        <begin position="235"/>
        <end position="254"/>
    </location>
</feature>
<dbReference type="CDD" id="cd18605">
    <property type="entry name" value="ABC_6TM_MRP7_D2_like"/>
    <property type="match status" value="1"/>
</dbReference>
<feature type="compositionally biased region" description="Low complexity" evidence="8">
    <location>
        <begin position="449"/>
        <end position="458"/>
    </location>
</feature>
<dbReference type="GO" id="GO:0016887">
    <property type="term" value="F:ATP hydrolysis activity"/>
    <property type="evidence" value="ECO:0007669"/>
    <property type="project" value="InterPro"/>
</dbReference>
<dbReference type="InterPro" id="IPR027417">
    <property type="entry name" value="P-loop_NTPase"/>
</dbReference>
<dbReference type="PhylomeDB" id="A0A0G4HGP6"/>
<dbReference type="InterPro" id="IPR003593">
    <property type="entry name" value="AAA+_ATPase"/>
</dbReference>
<feature type="transmembrane region" description="Helical" evidence="9">
    <location>
        <begin position="266"/>
        <end position="286"/>
    </location>
</feature>
<dbReference type="InterPro" id="IPR011527">
    <property type="entry name" value="ABC1_TM_dom"/>
</dbReference>
<evidence type="ECO:0000256" key="9">
    <source>
        <dbReference type="SAM" id="Phobius"/>
    </source>
</evidence>
<dbReference type="InterPro" id="IPR003439">
    <property type="entry name" value="ABC_transporter-like_ATP-bd"/>
</dbReference>
<dbReference type="GO" id="GO:0016020">
    <property type="term" value="C:membrane"/>
    <property type="evidence" value="ECO:0007669"/>
    <property type="project" value="UniProtKB-SubCell"/>
</dbReference>
<evidence type="ECO:0000259" key="11">
    <source>
        <dbReference type="PROSITE" id="PS50929"/>
    </source>
</evidence>
<feature type="region of interest" description="Disordered" evidence="8">
    <location>
        <begin position="761"/>
        <end position="870"/>
    </location>
</feature>
<evidence type="ECO:0000256" key="8">
    <source>
        <dbReference type="SAM" id="MobiDB-lite"/>
    </source>
</evidence>
<feature type="compositionally biased region" description="Basic and acidic residues" evidence="8">
    <location>
        <begin position="814"/>
        <end position="829"/>
    </location>
</feature>
<dbReference type="SMART" id="SM00382">
    <property type="entry name" value="AAA"/>
    <property type="match status" value="2"/>
</dbReference>
<feature type="transmembrane region" description="Helical" evidence="9">
    <location>
        <begin position="112"/>
        <end position="133"/>
    </location>
</feature>
<dbReference type="PANTHER" id="PTHR24223">
    <property type="entry name" value="ATP-BINDING CASSETTE SUB-FAMILY C"/>
    <property type="match status" value="1"/>
</dbReference>
<evidence type="ECO:0008006" key="13">
    <source>
        <dbReference type="Google" id="ProtNLM"/>
    </source>
</evidence>
<dbReference type="PROSITE" id="PS50893">
    <property type="entry name" value="ABC_TRANSPORTER_2"/>
    <property type="match status" value="2"/>
</dbReference>
<feature type="transmembrane region" description="Helical" evidence="9">
    <location>
        <begin position="1002"/>
        <end position="1028"/>
    </location>
</feature>
<proteinExistence type="predicted"/>
<gene>
    <name evidence="12" type="ORF">Cvel_6779</name>
</gene>